<dbReference type="EMBL" id="LAZR01004302">
    <property type="protein sequence ID" value="KKN09838.1"/>
    <property type="molecule type" value="Genomic_DNA"/>
</dbReference>
<reference evidence="1" key="1">
    <citation type="journal article" date="2015" name="Nature">
        <title>Complex archaea that bridge the gap between prokaryotes and eukaryotes.</title>
        <authorList>
            <person name="Spang A."/>
            <person name="Saw J.H."/>
            <person name="Jorgensen S.L."/>
            <person name="Zaremba-Niedzwiedzka K."/>
            <person name="Martijn J."/>
            <person name="Lind A.E."/>
            <person name="van Eijk R."/>
            <person name="Schleper C."/>
            <person name="Guy L."/>
            <person name="Ettema T.J."/>
        </authorList>
    </citation>
    <scope>NUCLEOTIDE SEQUENCE</scope>
</reference>
<organism evidence="1">
    <name type="scientific">marine sediment metagenome</name>
    <dbReference type="NCBI Taxonomy" id="412755"/>
    <lineage>
        <taxon>unclassified sequences</taxon>
        <taxon>metagenomes</taxon>
        <taxon>ecological metagenomes</taxon>
    </lineage>
</organism>
<accession>A0A0F9QXK2</accession>
<dbReference type="AlphaFoldDB" id="A0A0F9QXK2"/>
<gene>
    <name evidence="1" type="ORF">LCGC14_1042610</name>
</gene>
<comment type="caution">
    <text evidence="1">The sequence shown here is derived from an EMBL/GenBank/DDBJ whole genome shotgun (WGS) entry which is preliminary data.</text>
</comment>
<evidence type="ECO:0008006" key="2">
    <source>
        <dbReference type="Google" id="ProtNLM"/>
    </source>
</evidence>
<proteinExistence type="predicted"/>
<evidence type="ECO:0000313" key="1">
    <source>
        <dbReference type="EMBL" id="KKN09838.1"/>
    </source>
</evidence>
<protein>
    <recommendedName>
        <fullName evidence="2">Cthe-2314-like HEPN domain-containing protein</fullName>
    </recommendedName>
</protein>
<sequence length="248" mass="29274">MNDNKKKKFDFPIDLNFYFGDEFPFDFEMEGLPFSRIYYYLNKIAEIKNMDVSTKGNIYLKIENASRRLLMMLIAKKKAKDSEFPARLNIGQIFDPLIGLYEIEALYHIEAMILFARTILDIFTYVSAYFLINLRIDSFTKFCKKVISSHDINLEPLKTKIEFIIYDKNSWIHVLSSISKRSLRDKIAHQTVIKLEYKETSETSDIVYCYINFNNKLIPLDKFLDGLCNGVIDFCLFIEQLIINKYNF</sequence>
<name>A0A0F9QXK2_9ZZZZ</name>